<dbReference type="GeneID" id="42003995"/>
<dbReference type="RefSeq" id="XP_031025423.1">
    <property type="nucleotide sequence ID" value="XM_031168698.1"/>
</dbReference>
<dbReference type="InterPro" id="IPR001619">
    <property type="entry name" value="Sec1-like"/>
</dbReference>
<evidence type="ECO:0000313" key="3">
    <source>
        <dbReference type="Proteomes" id="UP000319731"/>
    </source>
</evidence>
<proteinExistence type="inferred from homology"/>
<dbReference type="GO" id="GO:0016192">
    <property type="term" value="P:vesicle-mediated transport"/>
    <property type="evidence" value="ECO:0007669"/>
    <property type="project" value="InterPro"/>
</dbReference>
<dbReference type="Proteomes" id="UP000319731">
    <property type="component" value="Unassembled WGS sequence"/>
</dbReference>
<dbReference type="EMBL" id="QEAO01000012">
    <property type="protein sequence ID" value="TPX34745.1"/>
    <property type="molecule type" value="Genomic_DNA"/>
</dbReference>
<sequence>MNFREASQRAWDLLRLSLPGSVLLVDQPSLQCLKWSLPGGITSIFESGAMSSLPSRVVIITSQHVAKCHVEIKEFILSHRFTDVKLFVTLSEDAHLQELATDPSLSIGPFGGASTTQPGGLSSRWWSHVESVLADWMSESAARHDPNFAGDYMVSIEHLPLTWSLLSDYVVLFPGSSLLFPALPSTSTRAENQPGFQADIQQLGTSLMTFLDVSHLRDEIFAIGETSRQLGRFIVSRSAASPRRDSGNGIAVILFDRTLDLVSPTMHSDNILDQAYSLLPRVTSGSVDLSINPEALCGDGANSLGRASIAHGMDPDSVALISALVMVGQRDGLVAVRKRLVDLIGKVVPDVKLPKKLLSSFVGNERAFYRYGNLLQILSAAVESFQECANSKWDELVSIEKTIALSLSETGDAVSTFHQLIELIPTPGRPSVFTIRDVLCLTTYIYALLGSTIDIPEDEELVLISTFIKALIPASATAADDDDARLVRMDIETWVTNAFRTLRTMASARSNLHTPSYRHVLKSKSPIPYVSLLKQVVMDVLPGVGGAAADPFGSEGSSRASAVSEVEDLPHIPYGGTLGNVFSGFRRLVGGGRPHPSQYKKIFVFVSGGMTFSEARELRELGRERDVEILIGSPNVATSSVVFHQLLPRLPDDLKLA</sequence>
<organism evidence="2 3">
    <name type="scientific">Synchytrium microbalum</name>
    <dbReference type="NCBI Taxonomy" id="1806994"/>
    <lineage>
        <taxon>Eukaryota</taxon>
        <taxon>Fungi</taxon>
        <taxon>Fungi incertae sedis</taxon>
        <taxon>Chytridiomycota</taxon>
        <taxon>Chytridiomycota incertae sedis</taxon>
        <taxon>Chytridiomycetes</taxon>
        <taxon>Synchytriales</taxon>
        <taxon>Synchytriaceae</taxon>
        <taxon>Synchytrium</taxon>
    </lineage>
</organism>
<evidence type="ECO:0000313" key="2">
    <source>
        <dbReference type="EMBL" id="TPX34745.1"/>
    </source>
</evidence>
<dbReference type="PANTHER" id="PTHR11679">
    <property type="entry name" value="VESICLE PROTEIN SORTING-ASSOCIATED"/>
    <property type="match status" value="1"/>
</dbReference>
<gene>
    <name evidence="2" type="ORF">SmJEL517_g02770</name>
</gene>
<dbReference type="AlphaFoldDB" id="A0A507CB34"/>
<protein>
    <recommendedName>
        <fullName evidence="4">Sec1-like protein</fullName>
    </recommendedName>
</protein>
<dbReference type="Pfam" id="PF00995">
    <property type="entry name" value="Sec1"/>
    <property type="match status" value="1"/>
</dbReference>
<dbReference type="STRING" id="1806994.A0A507CB34"/>
<name>A0A507CB34_9FUNG</name>
<dbReference type="InterPro" id="IPR036045">
    <property type="entry name" value="Sec1-like_sf"/>
</dbReference>
<dbReference type="Gene3D" id="3.40.50.1910">
    <property type="match status" value="1"/>
</dbReference>
<dbReference type="SUPFAM" id="SSF56815">
    <property type="entry name" value="Sec1/munc18-like (SM) proteins"/>
    <property type="match status" value="1"/>
</dbReference>
<reference evidence="2 3" key="1">
    <citation type="journal article" date="2019" name="Sci. Rep.">
        <title>Comparative genomics of chytrid fungi reveal insights into the obligate biotrophic and pathogenic lifestyle of Synchytrium endobioticum.</title>
        <authorList>
            <person name="van de Vossenberg B.T.L.H."/>
            <person name="Warris S."/>
            <person name="Nguyen H.D.T."/>
            <person name="van Gent-Pelzer M.P.E."/>
            <person name="Joly D.L."/>
            <person name="van de Geest H.C."/>
            <person name="Bonants P.J.M."/>
            <person name="Smith D.S."/>
            <person name="Levesque C.A."/>
            <person name="van der Lee T.A.J."/>
        </authorList>
    </citation>
    <scope>NUCLEOTIDE SEQUENCE [LARGE SCALE GENOMIC DNA]</scope>
    <source>
        <strain evidence="2 3">JEL517</strain>
    </source>
</reference>
<keyword evidence="3" id="KW-1185">Reference proteome</keyword>
<dbReference type="OrthoDB" id="2228at2759"/>
<evidence type="ECO:0008006" key="4">
    <source>
        <dbReference type="Google" id="ProtNLM"/>
    </source>
</evidence>
<dbReference type="InterPro" id="IPR027482">
    <property type="entry name" value="Sec1-like_dom2"/>
</dbReference>
<comment type="similarity">
    <text evidence="1">Belongs to the STXBP/unc-18/SEC1 family.</text>
</comment>
<evidence type="ECO:0000256" key="1">
    <source>
        <dbReference type="ARBA" id="ARBA00009884"/>
    </source>
</evidence>
<comment type="caution">
    <text evidence="2">The sequence shown here is derived from an EMBL/GenBank/DDBJ whole genome shotgun (WGS) entry which is preliminary data.</text>
</comment>
<accession>A0A507CB34</accession>